<proteinExistence type="predicted"/>
<evidence type="ECO:0000313" key="1">
    <source>
        <dbReference type="EMBL" id="THC94909.1"/>
    </source>
</evidence>
<dbReference type="Proteomes" id="UP000308092">
    <property type="component" value="Unassembled WGS sequence"/>
</dbReference>
<accession>A0A4S3JHI6</accession>
<comment type="caution">
    <text evidence="1">The sequence shown here is derived from an EMBL/GenBank/DDBJ whole genome shotgun (WGS) entry which is preliminary data.</text>
</comment>
<dbReference type="AlphaFoldDB" id="A0A4S3JHI6"/>
<organism evidence="1 2">
    <name type="scientific">Aspergillus tanneri</name>
    <dbReference type="NCBI Taxonomy" id="1220188"/>
    <lineage>
        <taxon>Eukaryota</taxon>
        <taxon>Fungi</taxon>
        <taxon>Dikarya</taxon>
        <taxon>Ascomycota</taxon>
        <taxon>Pezizomycotina</taxon>
        <taxon>Eurotiomycetes</taxon>
        <taxon>Eurotiomycetidae</taxon>
        <taxon>Eurotiales</taxon>
        <taxon>Aspergillaceae</taxon>
        <taxon>Aspergillus</taxon>
        <taxon>Aspergillus subgen. Circumdati</taxon>
    </lineage>
</organism>
<keyword evidence="2" id="KW-1185">Reference proteome</keyword>
<reference evidence="1 2" key="1">
    <citation type="submission" date="2019-03" db="EMBL/GenBank/DDBJ databases">
        <title>The genome sequence of a newly discovered highly antifungal drug resistant Aspergillus species, Aspergillus tanneri NIH 1004.</title>
        <authorList>
            <person name="Mounaud S."/>
            <person name="Singh I."/>
            <person name="Joardar V."/>
            <person name="Pakala S."/>
            <person name="Pakala S."/>
            <person name="Venepally P."/>
            <person name="Hoover J."/>
            <person name="Nierman W."/>
            <person name="Chung J."/>
            <person name="Losada L."/>
        </authorList>
    </citation>
    <scope>NUCLEOTIDE SEQUENCE [LARGE SCALE GENOMIC DNA]</scope>
    <source>
        <strain evidence="1 2">NIH1004</strain>
    </source>
</reference>
<name>A0A4S3JHI6_9EURO</name>
<evidence type="ECO:0000313" key="2">
    <source>
        <dbReference type="Proteomes" id="UP000308092"/>
    </source>
</evidence>
<sequence length="28" mass="2948">MVGHGVTGMLGEDGIHVDMNHLKSGEVK</sequence>
<dbReference type="EMBL" id="SOSA01000183">
    <property type="protein sequence ID" value="THC94909.1"/>
    <property type="molecule type" value="Genomic_DNA"/>
</dbReference>
<gene>
    <name evidence="1" type="ORF">EYZ11_005631</name>
</gene>
<dbReference type="VEuPathDB" id="FungiDB:EYZ11_005631"/>
<protein>
    <submittedName>
        <fullName evidence="1">Uncharacterized protein</fullName>
    </submittedName>
</protein>